<evidence type="ECO:0000313" key="4">
    <source>
        <dbReference type="Proteomes" id="UP000580250"/>
    </source>
</evidence>
<comment type="caution">
    <text evidence="3">The sequence shown here is derived from an EMBL/GenBank/DDBJ whole genome shotgun (WGS) entry which is preliminary data.</text>
</comment>
<reference evidence="3 4" key="1">
    <citation type="submission" date="2020-08" db="EMBL/GenBank/DDBJ databases">
        <authorList>
            <person name="Koutsovoulos G."/>
            <person name="Danchin GJ E."/>
        </authorList>
    </citation>
    <scope>NUCLEOTIDE SEQUENCE [LARGE SCALE GENOMIC DNA]</scope>
</reference>
<dbReference type="Proteomes" id="UP000580250">
    <property type="component" value="Unassembled WGS sequence"/>
</dbReference>
<evidence type="ECO:0000256" key="1">
    <source>
        <dbReference type="SAM" id="MobiDB-lite"/>
    </source>
</evidence>
<name>A0A6V7U2T2_MELEN</name>
<feature type="region of interest" description="Disordered" evidence="1">
    <location>
        <begin position="81"/>
        <end position="103"/>
    </location>
</feature>
<feature type="signal peptide" evidence="2">
    <location>
        <begin position="1"/>
        <end position="26"/>
    </location>
</feature>
<proteinExistence type="predicted"/>
<dbReference type="EMBL" id="CAJEWN010000025">
    <property type="protein sequence ID" value="CAD2140265.1"/>
    <property type="molecule type" value="Genomic_DNA"/>
</dbReference>
<feature type="region of interest" description="Disordered" evidence="1">
    <location>
        <begin position="31"/>
        <end position="69"/>
    </location>
</feature>
<feature type="compositionally biased region" description="Acidic residues" evidence="1">
    <location>
        <begin position="86"/>
        <end position="103"/>
    </location>
</feature>
<evidence type="ECO:0000256" key="2">
    <source>
        <dbReference type="SAM" id="SignalP"/>
    </source>
</evidence>
<accession>A0A6V7U2T2</accession>
<dbReference type="AlphaFoldDB" id="A0A6V7U2T2"/>
<feature type="compositionally biased region" description="Acidic residues" evidence="1">
    <location>
        <begin position="31"/>
        <end position="55"/>
    </location>
</feature>
<sequence length="103" mass="11475">MAKFTKSVQILLFLLFLAFITKNVYCDNDDECSSYFGSDDENDTDTESDTDESDVEPPANYGGYESDSSIDSLADINVDNLPDIPIDIDDDDDDYDGTDDDDE</sequence>
<organism evidence="3 4">
    <name type="scientific">Meloidogyne enterolobii</name>
    <name type="common">Root-knot nematode worm</name>
    <name type="synonym">Meloidogyne mayaguensis</name>
    <dbReference type="NCBI Taxonomy" id="390850"/>
    <lineage>
        <taxon>Eukaryota</taxon>
        <taxon>Metazoa</taxon>
        <taxon>Ecdysozoa</taxon>
        <taxon>Nematoda</taxon>
        <taxon>Chromadorea</taxon>
        <taxon>Rhabditida</taxon>
        <taxon>Tylenchina</taxon>
        <taxon>Tylenchomorpha</taxon>
        <taxon>Tylenchoidea</taxon>
        <taxon>Meloidogynidae</taxon>
        <taxon>Meloidogyninae</taxon>
        <taxon>Meloidogyne</taxon>
    </lineage>
</organism>
<evidence type="ECO:0000313" key="3">
    <source>
        <dbReference type="EMBL" id="CAD2140265.1"/>
    </source>
</evidence>
<gene>
    <name evidence="3" type="ORF">MENT_LOCUS6429</name>
</gene>
<keyword evidence="2" id="KW-0732">Signal</keyword>
<feature type="chain" id="PRO_5027706990" evidence="2">
    <location>
        <begin position="27"/>
        <end position="103"/>
    </location>
</feature>
<protein>
    <submittedName>
        <fullName evidence="3">Uncharacterized protein</fullName>
    </submittedName>
</protein>